<dbReference type="GO" id="GO:0003954">
    <property type="term" value="F:NADH dehydrogenase activity"/>
    <property type="evidence" value="ECO:0007669"/>
    <property type="project" value="TreeGrafter"/>
</dbReference>
<keyword evidence="12" id="KW-0520">NAD</keyword>
<dbReference type="GO" id="GO:0008137">
    <property type="term" value="F:NADH dehydrogenase (ubiquinone) activity"/>
    <property type="evidence" value="ECO:0007669"/>
    <property type="project" value="UniProtKB-EC"/>
</dbReference>
<reference evidence="15" key="1">
    <citation type="submission" date="2016-04" db="EMBL/GenBank/DDBJ databases">
        <title>Mitochondria of unsequenced beetle families.</title>
        <authorList>
            <person name="Linard B."/>
            <person name="Andujar C."/>
            <person name="Arribas P."/>
            <person name="Vogler A.P."/>
        </authorList>
    </citation>
    <scope>NUCLEOTIDE SEQUENCE</scope>
</reference>
<evidence type="ECO:0000256" key="9">
    <source>
        <dbReference type="ARBA" id="ARBA00023075"/>
    </source>
</evidence>
<dbReference type="PROSITE" id="PS00668">
    <property type="entry name" value="COMPLEX1_ND1_2"/>
    <property type="match status" value="1"/>
</dbReference>
<dbReference type="GO" id="GO:0005743">
    <property type="term" value="C:mitochondrial inner membrane"/>
    <property type="evidence" value="ECO:0007669"/>
    <property type="project" value="UniProtKB-SubCell"/>
</dbReference>
<comment type="catalytic activity">
    <reaction evidence="13">
        <text>a ubiquinone + NADH + 5 H(+)(in) = a ubiquinol + NAD(+) + 4 H(+)(out)</text>
        <dbReference type="Rhea" id="RHEA:29091"/>
        <dbReference type="Rhea" id="RHEA-COMP:9565"/>
        <dbReference type="Rhea" id="RHEA-COMP:9566"/>
        <dbReference type="ChEBI" id="CHEBI:15378"/>
        <dbReference type="ChEBI" id="CHEBI:16389"/>
        <dbReference type="ChEBI" id="CHEBI:17976"/>
        <dbReference type="ChEBI" id="CHEBI:57540"/>
        <dbReference type="ChEBI" id="CHEBI:57945"/>
        <dbReference type="EC" id="7.1.1.2"/>
    </reaction>
</comment>
<organism evidence="15">
    <name type="scientific">Cerophytidae sp. BMNH 900085</name>
    <dbReference type="NCBI Taxonomy" id="1903808"/>
    <lineage>
        <taxon>Eukaryota</taxon>
        <taxon>Metazoa</taxon>
        <taxon>Ecdysozoa</taxon>
        <taxon>Arthropoda</taxon>
        <taxon>Hexapoda</taxon>
        <taxon>Insecta</taxon>
        <taxon>Pterygota</taxon>
        <taxon>Neoptera</taxon>
        <taxon>Endopterygota</taxon>
        <taxon>Coleoptera</taxon>
        <taxon>Polyphaga</taxon>
        <taxon>Elateriformia</taxon>
        <taxon>Elateroidea</taxon>
        <taxon>Cerophytidae</taxon>
    </lineage>
</organism>
<keyword evidence="8 14" id="KW-1133">Transmembrane helix</keyword>
<dbReference type="GO" id="GO:0009060">
    <property type="term" value="P:aerobic respiration"/>
    <property type="evidence" value="ECO:0007669"/>
    <property type="project" value="TreeGrafter"/>
</dbReference>
<keyword evidence="7" id="KW-0999">Mitochondrion inner membrane</keyword>
<evidence type="ECO:0000256" key="11">
    <source>
        <dbReference type="ARBA" id="ARBA00023136"/>
    </source>
</evidence>
<feature type="transmembrane region" description="Helical" evidence="14">
    <location>
        <begin position="239"/>
        <end position="262"/>
    </location>
</feature>
<keyword evidence="6 12" id="KW-0812">Transmembrane</keyword>
<sequence length="305" mass="35658">MMMNYLFLIICILLSVGYLTLLERKVLSYIQERKGPNKTSMMGIFQPLSDGVKLFTKENNFPMMANKFLFIISPIMNIFVSMMLWMIYPFFSHMLNFNLGILFILCCSSVIVYTVMISGWSSNSIYSFIGSMRSVAQVISYEVNMALIFISFFFLLSSLNIFNFMIYQKFVYLFILSFPLSMLLFISMLAETNRSPFDLAEGESELVSGFNIEYSGGGFAIIFMAEYMNIIFMSMLYSFFLLGGLNFLFLKVIFMSFVFIWIRGTLPRMRYDKFMELSWKYFLISSLSLMMFFFSLKLFLEILIL</sequence>
<evidence type="ECO:0000256" key="1">
    <source>
        <dbReference type="ARBA" id="ARBA00003257"/>
    </source>
</evidence>
<protein>
    <recommendedName>
        <fullName evidence="4 13">NADH-ubiquinone oxidoreductase chain 1</fullName>
        <ecNumber evidence="13">7.1.1.2</ecNumber>
    </recommendedName>
</protein>
<comment type="similarity">
    <text evidence="3 12">Belongs to the complex I subunit 1 family.</text>
</comment>
<dbReference type="EC" id="7.1.1.2" evidence="13"/>
<dbReference type="HAMAP" id="MF_01350">
    <property type="entry name" value="NDH1_NuoH"/>
    <property type="match status" value="1"/>
</dbReference>
<evidence type="ECO:0000256" key="14">
    <source>
        <dbReference type="SAM" id="Phobius"/>
    </source>
</evidence>
<evidence type="ECO:0000256" key="6">
    <source>
        <dbReference type="ARBA" id="ARBA00022692"/>
    </source>
</evidence>
<proteinExistence type="inferred from homology"/>
<keyword evidence="10 13" id="KW-0496">Mitochondrion</keyword>
<gene>
    <name evidence="15" type="primary">nad1</name>
</gene>
<dbReference type="EMBL" id="KX035161">
    <property type="protein sequence ID" value="AOY39473.1"/>
    <property type="molecule type" value="Genomic_DNA"/>
</dbReference>
<evidence type="ECO:0000256" key="7">
    <source>
        <dbReference type="ARBA" id="ARBA00022792"/>
    </source>
</evidence>
<feature type="transmembrane region" description="Helical" evidence="14">
    <location>
        <begin position="95"/>
        <end position="118"/>
    </location>
</feature>
<dbReference type="PROSITE" id="PS00667">
    <property type="entry name" value="COMPLEX1_ND1_1"/>
    <property type="match status" value="1"/>
</dbReference>
<evidence type="ECO:0000256" key="10">
    <source>
        <dbReference type="ARBA" id="ARBA00023128"/>
    </source>
</evidence>
<keyword evidence="9 13" id="KW-0830">Ubiquinone</keyword>
<evidence type="ECO:0000256" key="12">
    <source>
        <dbReference type="RuleBase" id="RU000471"/>
    </source>
</evidence>
<evidence type="ECO:0000256" key="13">
    <source>
        <dbReference type="RuleBase" id="RU000473"/>
    </source>
</evidence>
<evidence type="ECO:0000256" key="4">
    <source>
        <dbReference type="ARBA" id="ARBA00021009"/>
    </source>
</evidence>
<evidence type="ECO:0000256" key="8">
    <source>
        <dbReference type="ARBA" id="ARBA00022989"/>
    </source>
</evidence>
<dbReference type="Pfam" id="PF00146">
    <property type="entry name" value="NADHdh"/>
    <property type="match status" value="1"/>
</dbReference>
<feature type="transmembrane region" description="Helical" evidence="14">
    <location>
        <begin position="210"/>
        <end position="232"/>
    </location>
</feature>
<dbReference type="PANTHER" id="PTHR11432:SF3">
    <property type="entry name" value="NADH-UBIQUINONE OXIDOREDUCTASE CHAIN 1"/>
    <property type="match status" value="1"/>
</dbReference>
<comment type="function">
    <text evidence="1">Core subunit of the mitochondrial membrane respiratory chain NADH dehydrogenase (Complex I) that is believed to belong to the minimal assembly required for catalysis. Complex I functions in the transfer of electrons from NADH to the respiratory chain. The immediate electron acceptor for the enzyme is believed to be ubiquinone.</text>
</comment>
<evidence type="ECO:0000256" key="2">
    <source>
        <dbReference type="ARBA" id="ARBA00004448"/>
    </source>
</evidence>
<evidence type="ECO:0000313" key="15">
    <source>
        <dbReference type="EMBL" id="AOY39473.1"/>
    </source>
</evidence>
<geneLocation type="mitochondrion" evidence="15"/>
<keyword evidence="5" id="KW-0813">Transport</keyword>
<feature type="transmembrane region" description="Helical" evidence="14">
    <location>
        <begin position="170"/>
        <end position="190"/>
    </location>
</feature>
<dbReference type="InterPro" id="IPR018086">
    <property type="entry name" value="NADH_UbQ_OxRdtase_su1_CS"/>
</dbReference>
<evidence type="ECO:0000256" key="3">
    <source>
        <dbReference type="ARBA" id="ARBA00010535"/>
    </source>
</evidence>
<dbReference type="AlphaFoldDB" id="A0A343A4J5"/>
<dbReference type="InterPro" id="IPR001694">
    <property type="entry name" value="NADH_UbQ_OxRdtase_su1/FPO"/>
</dbReference>
<dbReference type="PANTHER" id="PTHR11432">
    <property type="entry name" value="NADH DEHYDROGENASE SUBUNIT 1"/>
    <property type="match status" value="1"/>
</dbReference>
<comment type="subcellular location">
    <subcellularLocation>
        <location evidence="2 12">Mitochondrion inner membrane</location>
        <topology evidence="2 12">Multi-pass membrane protein</topology>
    </subcellularLocation>
</comment>
<feature type="transmembrane region" description="Helical" evidence="14">
    <location>
        <begin position="138"/>
        <end position="158"/>
    </location>
</feature>
<evidence type="ECO:0000256" key="5">
    <source>
        <dbReference type="ARBA" id="ARBA00022448"/>
    </source>
</evidence>
<feature type="transmembrane region" description="Helical" evidence="14">
    <location>
        <begin position="68"/>
        <end position="88"/>
    </location>
</feature>
<keyword evidence="11 14" id="KW-0472">Membrane</keyword>
<feature type="transmembrane region" description="Helical" evidence="14">
    <location>
        <begin position="282"/>
        <end position="300"/>
    </location>
</feature>
<name>A0A343A4J5_9COLE</name>
<accession>A0A343A4J5</accession>